<dbReference type="EMBL" id="JAHXRI010000007">
    <property type="protein sequence ID" value="MBZ1350823.1"/>
    <property type="molecule type" value="Genomic_DNA"/>
</dbReference>
<comment type="similarity">
    <text evidence="1">Belongs to the thioesterase family.</text>
</comment>
<sequence length="251" mass="27981">MPAVSPNLWVTRPSPSAHATKRLFCLPFAGGGASVYRSWATHFGPTLEVCPIQFPGREGRIFEPAFTGVDALVATLKKHLSPYLDRPYAIYGHSMGALVTFELAQAIANDDSLPNPERIFVAAHRAPHLPLQRTPLSDLSTEAFVEKLKQYGGFDQEILNNIEMMELILPTLRADFTLCESYQYKTSPKLKHPIHVFAGTEDQQTTVESTYAWDQHSDVSVDSTLFTGGHFFLNSCQQDVLKKIRQTLLST</sequence>
<name>A0A953T1Y4_9BURK</name>
<evidence type="ECO:0000313" key="4">
    <source>
        <dbReference type="Proteomes" id="UP000739565"/>
    </source>
</evidence>
<dbReference type="SUPFAM" id="SSF53474">
    <property type="entry name" value="alpha/beta-Hydrolases"/>
    <property type="match status" value="1"/>
</dbReference>
<organism evidence="3 4">
    <name type="scientific">Zwartia hollandica</name>
    <dbReference type="NCBI Taxonomy" id="324606"/>
    <lineage>
        <taxon>Bacteria</taxon>
        <taxon>Pseudomonadati</taxon>
        <taxon>Pseudomonadota</taxon>
        <taxon>Betaproteobacteria</taxon>
        <taxon>Burkholderiales</taxon>
        <taxon>Alcaligenaceae</taxon>
        <taxon>Zwartia</taxon>
    </lineage>
</organism>
<dbReference type="PANTHER" id="PTHR11487:SF0">
    <property type="entry name" value="S-ACYL FATTY ACID SYNTHASE THIOESTERASE, MEDIUM CHAIN"/>
    <property type="match status" value="1"/>
</dbReference>
<dbReference type="AlphaFoldDB" id="A0A953T1Y4"/>
<dbReference type="GO" id="GO:0008610">
    <property type="term" value="P:lipid biosynthetic process"/>
    <property type="evidence" value="ECO:0007669"/>
    <property type="project" value="TreeGrafter"/>
</dbReference>
<dbReference type="Proteomes" id="UP000739565">
    <property type="component" value="Unassembled WGS sequence"/>
</dbReference>
<accession>A0A953T1Y4</accession>
<dbReference type="Gene3D" id="3.40.50.1820">
    <property type="entry name" value="alpha/beta hydrolase"/>
    <property type="match status" value="1"/>
</dbReference>
<evidence type="ECO:0000259" key="2">
    <source>
        <dbReference type="Pfam" id="PF00975"/>
    </source>
</evidence>
<dbReference type="InterPro" id="IPR029058">
    <property type="entry name" value="AB_hydrolase_fold"/>
</dbReference>
<feature type="domain" description="Thioesterase" evidence="2">
    <location>
        <begin position="22"/>
        <end position="246"/>
    </location>
</feature>
<dbReference type="Pfam" id="PF00975">
    <property type="entry name" value="Thioesterase"/>
    <property type="match status" value="1"/>
</dbReference>
<dbReference type="PANTHER" id="PTHR11487">
    <property type="entry name" value="THIOESTERASE"/>
    <property type="match status" value="1"/>
</dbReference>
<gene>
    <name evidence="3" type="ORF">KZZ10_09210</name>
</gene>
<dbReference type="InterPro" id="IPR012223">
    <property type="entry name" value="TEII"/>
</dbReference>
<reference evidence="3" key="1">
    <citation type="submission" date="2021-07" db="EMBL/GenBank/DDBJ databases">
        <title>New genus and species of the family Alcaligenaceae.</title>
        <authorList>
            <person name="Hahn M.W."/>
        </authorList>
    </citation>
    <scope>NUCLEOTIDE SEQUENCE</scope>
    <source>
        <strain evidence="3">LF4-65</strain>
    </source>
</reference>
<dbReference type="InterPro" id="IPR001031">
    <property type="entry name" value="Thioesterase"/>
</dbReference>
<keyword evidence="4" id="KW-1185">Reference proteome</keyword>
<evidence type="ECO:0000313" key="3">
    <source>
        <dbReference type="EMBL" id="MBZ1350823.1"/>
    </source>
</evidence>
<proteinExistence type="inferred from homology"/>
<evidence type="ECO:0000256" key="1">
    <source>
        <dbReference type="ARBA" id="ARBA00007169"/>
    </source>
</evidence>
<comment type="caution">
    <text evidence="3">The sequence shown here is derived from an EMBL/GenBank/DDBJ whole genome shotgun (WGS) entry which is preliminary data.</text>
</comment>
<protein>
    <submittedName>
        <fullName evidence="3">Thioesterase</fullName>
    </submittedName>
</protein>